<dbReference type="PROSITE" id="PS50158">
    <property type="entry name" value="ZF_CCHC"/>
    <property type="match status" value="1"/>
</dbReference>
<gene>
    <name evidence="3" type="ORF">KFK09_000591</name>
</gene>
<dbReference type="GO" id="GO:0008270">
    <property type="term" value="F:zinc ion binding"/>
    <property type="evidence" value="ECO:0007669"/>
    <property type="project" value="UniProtKB-KW"/>
</dbReference>
<name>A0A8T3CCB3_DENNO</name>
<protein>
    <recommendedName>
        <fullName evidence="2">CCHC-type domain-containing protein</fullName>
    </recommendedName>
</protein>
<dbReference type="Pfam" id="PF14392">
    <property type="entry name" value="zf-CCHC_4"/>
    <property type="match status" value="1"/>
</dbReference>
<dbReference type="GO" id="GO:0003676">
    <property type="term" value="F:nucleic acid binding"/>
    <property type="evidence" value="ECO:0007669"/>
    <property type="project" value="InterPro"/>
</dbReference>
<keyword evidence="1" id="KW-0479">Metal-binding</keyword>
<reference evidence="3" key="1">
    <citation type="journal article" date="2022" name="Front. Genet.">
        <title>Chromosome-Scale Assembly of the Dendrobium nobile Genome Provides Insights Into the Molecular Mechanism of the Biosynthesis of the Medicinal Active Ingredient of Dendrobium.</title>
        <authorList>
            <person name="Xu Q."/>
            <person name="Niu S.-C."/>
            <person name="Li K.-L."/>
            <person name="Zheng P.-J."/>
            <person name="Zhang X.-J."/>
            <person name="Jia Y."/>
            <person name="Liu Y."/>
            <person name="Niu Y.-X."/>
            <person name="Yu L.-H."/>
            <person name="Chen D.-F."/>
            <person name="Zhang G.-Q."/>
        </authorList>
    </citation>
    <scope>NUCLEOTIDE SEQUENCE</scope>
    <source>
        <tissue evidence="3">Leaf</tissue>
    </source>
</reference>
<dbReference type="OrthoDB" id="1096772at2759"/>
<keyword evidence="1" id="KW-0863">Zinc-finger</keyword>
<dbReference type="AlphaFoldDB" id="A0A8T3CCB3"/>
<keyword evidence="1" id="KW-0862">Zinc</keyword>
<evidence type="ECO:0000313" key="3">
    <source>
        <dbReference type="EMBL" id="KAI0531042.1"/>
    </source>
</evidence>
<sequence length="251" mass="28825">MVEAVLLGGPWFVNGHIVGMEKWTPEFSPLSMKGLTSPIWIRMPHLPLHCWDEMNIERIASMIGKSLMLDGNLFQWGRREFARVCVRVKIDQCLPLGVWVESISGRFFQKVEYEKISSFCFHCGMIGHMKSECKQEIFVTKEEEEVVSYGGSGVDVGKKVESINTTSYGPWVHVNHKRGRRAVQRSNFVKPSNMKYVKKHVNPVLEVQEDRIDEIIDVQKDPFESDQSRLDIDIAQLEEDEFILGHVQSGE</sequence>
<accession>A0A8T3CCB3</accession>
<evidence type="ECO:0000313" key="4">
    <source>
        <dbReference type="Proteomes" id="UP000829196"/>
    </source>
</evidence>
<evidence type="ECO:0000259" key="2">
    <source>
        <dbReference type="PROSITE" id="PS50158"/>
    </source>
</evidence>
<dbReference type="PANTHER" id="PTHR31286">
    <property type="entry name" value="GLYCINE-RICH CELL WALL STRUCTURAL PROTEIN 1.8-LIKE"/>
    <property type="match status" value="1"/>
</dbReference>
<evidence type="ECO:0000256" key="1">
    <source>
        <dbReference type="PROSITE-ProRule" id="PRU00047"/>
    </source>
</evidence>
<feature type="domain" description="CCHC-type" evidence="2">
    <location>
        <begin position="120"/>
        <end position="135"/>
    </location>
</feature>
<dbReference type="EMBL" id="JAGYWB010000001">
    <property type="protein sequence ID" value="KAI0531042.1"/>
    <property type="molecule type" value="Genomic_DNA"/>
</dbReference>
<keyword evidence="4" id="KW-1185">Reference proteome</keyword>
<dbReference type="InterPro" id="IPR040256">
    <property type="entry name" value="At4g02000-like"/>
</dbReference>
<organism evidence="3 4">
    <name type="scientific">Dendrobium nobile</name>
    <name type="common">Orchid</name>
    <dbReference type="NCBI Taxonomy" id="94219"/>
    <lineage>
        <taxon>Eukaryota</taxon>
        <taxon>Viridiplantae</taxon>
        <taxon>Streptophyta</taxon>
        <taxon>Embryophyta</taxon>
        <taxon>Tracheophyta</taxon>
        <taxon>Spermatophyta</taxon>
        <taxon>Magnoliopsida</taxon>
        <taxon>Liliopsida</taxon>
        <taxon>Asparagales</taxon>
        <taxon>Orchidaceae</taxon>
        <taxon>Epidendroideae</taxon>
        <taxon>Malaxideae</taxon>
        <taxon>Dendrobiinae</taxon>
        <taxon>Dendrobium</taxon>
    </lineage>
</organism>
<dbReference type="InterPro" id="IPR001878">
    <property type="entry name" value="Znf_CCHC"/>
</dbReference>
<dbReference type="Proteomes" id="UP000829196">
    <property type="component" value="Unassembled WGS sequence"/>
</dbReference>
<dbReference type="InterPro" id="IPR025836">
    <property type="entry name" value="Zn_knuckle_CX2CX4HX4C"/>
</dbReference>
<dbReference type="PANTHER" id="PTHR31286:SF180">
    <property type="entry name" value="OS10G0362600 PROTEIN"/>
    <property type="match status" value="1"/>
</dbReference>
<comment type="caution">
    <text evidence="3">The sequence shown here is derived from an EMBL/GenBank/DDBJ whole genome shotgun (WGS) entry which is preliminary data.</text>
</comment>
<proteinExistence type="predicted"/>